<dbReference type="InterPro" id="IPR036390">
    <property type="entry name" value="WH_DNA-bd_sf"/>
</dbReference>
<accession>A0ABT4IHW2</accession>
<dbReference type="RefSeq" id="WP_268925519.1">
    <property type="nucleotide sequence ID" value="NZ_JAPTGB010000021.1"/>
</dbReference>
<reference evidence="3" key="1">
    <citation type="submission" date="2022-12" db="EMBL/GenBank/DDBJ databases">
        <title>Isolation and characterisation of novel Methanocorpusculum spp. from native Australian herbivores indicates the genus is ancestrally host-associated.</title>
        <authorList>
            <person name="Volmer J.G."/>
            <person name="Soo R.M."/>
            <person name="Evans P.N."/>
            <person name="Hoedt E.C."/>
            <person name="Astorga Alsina A.L."/>
            <person name="Woodcroft B.J."/>
            <person name="Tyson G.W."/>
            <person name="Hugenholtz P."/>
            <person name="Morrison M."/>
        </authorList>
    </citation>
    <scope>NUCLEOTIDE SEQUENCE</scope>
    <source>
        <strain evidence="3">MG</strain>
    </source>
</reference>
<dbReference type="SUPFAM" id="SSF46785">
    <property type="entry name" value="Winged helix' DNA-binding domain"/>
    <property type="match status" value="1"/>
</dbReference>
<evidence type="ECO:0000259" key="2">
    <source>
        <dbReference type="Pfam" id="PF04326"/>
    </source>
</evidence>
<dbReference type="InterPro" id="IPR038475">
    <property type="entry name" value="RecG_C_sf"/>
</dbReference>
<organism evidence="3 4">
    <name type="scientific">Methanocorpusculum petauri</name>
    <dbReference type="NCBI Taxonomy" id="3002863"/>
    <lineage>
        <taxon>Archaea</taxon>
        <taxon>Methanobacteriati</taxon>
        <taxon>Methanobacteriota</taxon>
        <taxon>Stenosarchaea group</taxon>
        <taxon>Methanomicrobia</taxon>
        <taxon>Methanomicrobiales</taxon>
        <taxon>Methanocorpusculaceae</taxon>
        <taxon>Methanocorpusculum</taxon>
    </lineage>
</organism>
<dbReference type="Gene3D" id="3.30.565.60">
    <property type="match status" value="1"/>
</dbReference>
<name>A0ABT4IHW2_9EURY</name>
<dbReference type="InterPro" id="IPR038461">
    <property type="entry name" value="Schlafen_AlbA_2_dom_sf"/>
</dbReference>
<dbReference type="PANTHER" id="PTHR30595:SF6">
    <property type="entry name" value="SCHLAFEN ALBA-2 DOMAIN-CONTAINING PROTEIN"/>
    <property type="match status" value="1"/>
</dbReference>
<dbReference type="InterPro" id="IPR007421">
    <property type="entry name" value="Schlafen_AlbA_2_dom"/>
</dbReference>
<sequence>MHTVLELLAILQQKEEHKAIEAKPGNEVGRDVKETISAFSNTTGLGGGYILFGITENHSDISRYLPTGVSKSEKVQNDLATQCKTNFNIPIRPDVQVDVINGKTIIAAYIPEADPGQKPVYIQSLGMQKGSYIRIGACDQLCTDNDFAMLFSERNSKPYDTSLLNQLSIDDLDPDAVAEYRKLRSLADPSASELLLDNQALLLSLKCIDESNGILHPTIAGLYLFGKRDTLKREYPMNRLDYIRVQGTTWNPGLTKSYYTLEMNEGLFSLLPRVESAIMDDIPRTIGLPDSGLFRDDYPSVPSLVIREALVNAVMHRDYRVNSPTQIIRYSDRIEFRNPGHSLKLHLEKGDPGSILRNPRIANVLHETKYAENKGTGISIMLQEMKKANLSVPTFISDRENNFFAATVYLHNLAQGDELCWISQFKEHNLTNPEIQILMFLRGNGTVKNADCRDLLQMDSLGVSNLLKHLRLVGVLQQHGGGPGTYYTLSDNYSIKIKSSGELYPKHEFKDLEISNPKNQQNFQLNDIARVAPQMPDKDLEISNLKSNQNLELSKIGKSQFPNDVYSGLDRNILLTLLPGPLRRDVESLPGRINEQEARSLIRRICTSPCGFMPNQIATILSRRREWVMSYLQVMQNEQILEMVDPSHPTSRKQRYRTISSKKQSNLEKYL</sequence>
<dbReference type="EMBL" id="JAPTGB010000021">
    <property type="protein sequence ID" value="MCZ0861329.1"/>
    <property type="molecule type" value="Genomic_DNA"/>
</dbReference>
<evidence type="ECO:0000256" key="1">
    <source>
        <dbReference type="SAM" id="MobiDB-lite"/>
    </source>
</evidence>
<feature type="domain" description="Schlafen AlbA-2" evidence="2">
    <location>
        <begin position="18"/>
        <end position="140"/>
    </location>
</feature>
<protein>
    <submittedName>
        <fullName evidence="3">DNA binding domain-containing protein</fullName>
    </submittedName>
</protein>
<dbReference type="Pfam" id="PF13749">
    <property type="entry name" value="HATPase_c_4"/>
    <property type="match status" value="1"/>
</dbReference>
<feature type="region of interest" description="Disordered" evidence="1">
    <location>
        <begin position="645"/>
        <end position="671"/>
    </location>
</feature>
<evidence type="ECO:0000313" key="3">
    <source>
        <dbReference type="EMBL" id="MCZ0861329.1"/>
    </source>
</evidence>
<dbReference type="PANTHER" id="PTHR30595">
    <property type="entry name" value="GLPR-RELATED TRANSCRIPTIONAL REPRESSOR"/>
    <property type="match status" value="1"/>
</dbReference>
<proteinExistence type="predicted"/>
<comment type="caution">
    <text evidence="3">The sequence shown here is derived from an EMBL/GenBank/DDBJ whole genome shotgun (WGS) entry which is preliminary data.</text>
</comment>
<gene>
    <name evidence="3" type="ORF">O0S10_08870</name>
</gene>
<keyword evidence="4" id="KW-1185">Reference proteome</keyword>
<evidence type="ECO:0000313" key="4">
    <source>
        <dbReference type="Proteomes" id="UP001141422"/>
    </source>
</evidence>
<dbReference type="Gene3D" id="3.30.950.30">
    <property type="entry name" value="Schlafen, AAA domain"/>
    <property type="match status" value="1"/>
</dbReference>
<dbReference type="Pfam" id="PF04326">
    <property type="entry name" value="SLFN_AlbA_2"/>
    <property type="match status" value="1"/>
</dbReference>
<dbReference type="Proteomes" id="UP001141422">
    <property type="component" value="Unassembled WGS sequence"/>
</dbReference>